<feature type="non-terminal residue" evidence="1">
    <location>
        <position position="1"/>
    </location>
</feature>
<comment type="caution">
    <text evidence="1">The sequence shown here is derived from an EMBL/GenBank/DDBJ whole genome shotgun (WGS) entry which is preliminary data.</text>
</comment>
<dbReference type="OrthoDB" id="3048541at2759"/>
<dbReference type="EMBL" id="JADNRY010000151">
    <property type="protein sequence ID" value="KAF9063219.1"/>
    <property type="molecule type" value="Genomic_DNA"/>
</dbReference>
<protein>
    <submittedName>
        <fullName evidence="1">Uncharacterized protein</fullName>
    </submittedName>
</protein>
<dbReference type="AlphaFoldDB" id="A0A9P5PH79"/>
<keyword evidence="2" id="KW-1185">Reference proteome</keyword>
<name>A0A9P5PH79_9AGAR</name>
<organism evidence="1 2">
    <name type="scientific">Rhodocollybia butyracea</name>
    <dbReference type="NCBI Taxonomy" id="206335"/>
    <lineage>
        <taxon>Eukaryota</taxon>
        <taxon>Fungi</taxon>
        <taxon>Dikarya</taxon>
        <taxon>Basidiomycota</taxon>
        <taxon>Agaricomycotina</taxon>
        <taxon>Agaricomycetes</taxon>
        <taxon>Agaricomycetidae</taxon>
        <taxon>Agaricales</taxon>
        <taxon>Marasmiineae</taxon>
        <taxon>Omphalotaceae</taxon>
        <taxon>Rhodocollybia</taxon>
    </lineage>
</organism>
<proteinExistence type="predicted"/>
<evidence type="ECO:0000313" key="1">
    <source>
        <dbReference type="EMBL" id="KAF9063219.1"/>
    </source>
</evidence>
<sequence length="122" mass="13249">YFPSRNVVCGLCCEHGDSVNCSVTDYNAIKAIKTTLDGGEVHVGKDATVLAIGSLSDPDNYIPIPVLLSSSCKAEDANQLAHWLNLFLKVWRSHPNGKKLHGPTTVLASDGESTFRLQNCYE</sequence>
<accession>A0A9P5PH79</accession>
<reference evidence="1" key="1">
    <citation type="submission" date="2020-11" db="EMBL/GenBank/DDBJ databases">
        <authorList>
            <consortium name="DOE Joint Genome Institute"/>
            <person name="Ahrendt S."/>
            <person name="Riley R."/>
            <person name="Andreopoulos W."/>
            <person name="Labutti K."/>
            <person name="Pangilinan J."/>
            <person name="Ruiz-Duenas F.J."/>
            <person name="Barrasa J.M."/>
            <person name="Sanchez-Garcia M."/>
            <person name="Camarero S."/>
            <person name="Miyauchi S."/>
            <person name="Serrano A."/>
            <person name="Linde D."/>
            <person name="Babiker R."/>
            <person name="Drula E."/>
            <person name="Ayuso-Fernandez I."/>
            <person name="Pacheco R."/>
            <person name="Padilla G."/>
            <person name="Ferreira P."/>
            <person name="Barriuso J."/>
            <person name="Kellner H."/>
            <person name="Castanera R."/>
            <person name="Alfaro M."/>
            <person name="Ramirez L."/>
            <person name="Pisabarro A.G."/>
            <person name="Kuo A."/>
            <person name="Tritt A."/>
            <person name="Lipzen A."/>
            <person name="He G."/>
            <person name="Yan M."/>
            <person name="Ng V."/>
            <person name="Cullen D."/>
            <person name="Martin F."/>
            <person name="Rosso M.-N."/>
            <person name="Henrissat B."/>
            <person name="Hibbett D."/>
            <person name="Martinez A.T."/>
            <person name="Grigoriev I.V."/>
        </authorList>
    </citation>
    <scope>NUCLEOTIDE SEQUENCE</scope>
    <source>
        <strain evidence="1">AH 40177</strain>
    </source>
</reference>
<evidence type="ECO:0000313" key="2">
    <source>
        <dbReference type="Proteomes" id="UP000772434"/>
    </source>
</evidence>
<gene>
    <name evidence="1" type="ORF">BDP27DRAFT_1232487</name>
</gene>
<dbReference type="Proteomes" id="UP000772434">
    <property type="component" value="Unassembled WGS sequence"/>
</dbReference>